<dbReference type="AlphaFoldDB" id="A0A2H1WY79"/>
<protein>
    <submittedName>
        <fullName evidence="2">SFRICE_022647</fullName>
    </submittedName>
</protein>
<sequence length="312" mass="34243">MGKIRKGGIGPPVTSITQRKHYFTSVFCEAVVSLRSSRPIRAEARLSHTSVFKRLDGSPNGKQSPPPNDTGNTRELQVRCWPFGGIGSEVIGPPVTKSHNEIQRKRCFTPVFCEAVVSLRSSRPIRAETWLRGLSLLLQLCQNGRSLSSARGTELCRLYTSVPLALLNGSPDGKQSPPPMDTRDIRGVTSALPAFWVKNLRVVGESGFGKIGKGDVLPNGKQSPPPMDTRNTRGVTSALPSCANYATLLWMRLASTNHIHRLFGTHSLALVMCAKDACYGCVLWMRAMNECYGWLPFYRYIAYSSCASSSHS</sequence>
<dbReference type="EMBL" id="ODYU01011964">
    <property type="protein sequence ID" value="SOQ58008.1"/>
    <property type="molecule type" value="Genomic_DNA"/>
</dbReference>
<name>A0A2H1WY79_SPOFR</name>
<gene>
    <name evidence="2" type="ORF">SFRICE_022647</name>
</gene>
<proteinExistence type="predicted"/>
<feature type="region of interest" description="Disordered" evidence="1">
    <location>
        <begin position="51"/>
        <end position="74"/>
    </location>
</feature>
<organism evidence="2">
    <name type="scientific">Spodoptera frugiperda</name>
    <name type="common">Fall armyworm</name>
    <dbReference type="NCBI Taxonomy" id="7108"/>
    <lineage>
        <taxon>Eukaryota</taxon>
        <taxon>Metazoa</taxon>
        <taxon>Ecdysozoa</taxon>
        <taxon>Arthropoda</taxon>
        <taxon>Hexapoda</taxon>
        <taxon>Insecta</taxon>
        <taxon>Pterygota</taxon>
        <taxon>Neoptera</taxon>
        <taxon>Endopterygota</taxon>
        <taxon>Lepidoptera</taxon>
        <taxon>Glossata</taxon>
        <taxon>Ditrysia</taxon>
        <taxon>Noctuoidea</taxon>
        <taxon>Noctuidae</taxon>
        <taxon>Amphipyrinae</taxon>
        <taxon>Spodoptera</taxon>
    </lineage>
</organism>
<evidence type="ECO:0000313" key="2">
    <source>
        <dbReference type="EMBL" id="SOQ58008.1"/>
    </source>
</evidence>
<feature type="region of interest" description="Disordered" evidence="1">
    <location>
        <begin position="214"/>
        <end position="233"/>
    </location>
</feature>
<evidence type="ECO:0000256" key="1">
    <source>
        <dbReference type="SAM" id="MobiDB-lite"/>
    </source>
</evidence>
<accession>A0A2H1WY79</accession>
<reference evidence="2" key="1">
    <citation type="submission" date="2016-07" db="EMBL/GenBank/DDBJ databases">
        <authorList>
            <person name="Bretaudeau A."/>
        </authorList>
    </citation>
    <scope>NUCLEOTIDE SEQUENCE</scope>
    <source>
        <strain evidence="2">Rice</strain>
        <tissue evidence="2">Whole body</tissue>
    </source>
</reference>